<evidence type="ECO:0000256" key="3">
    <source>
        <dbReference type="SAM" id="Phobius"/>
    </source>
</evidence>
<dbReference type="PANTHER" id="PTHR37312">
    <property type="entry name" value="MEMBRANE-BOUND ACYLTRANSFERASE YKRP-RELATED"/>
    <property type="match status" value="1"/>
</dbReference>
<geneLocation type="plasmid" evidence="5 6">
    <name>unnamed1</name>
</geneLocation>
<evidence type="ECO:0000256" key="2">
    <source>
        <dbReference type="ARBA" id="ARBA00007400"/>
    </source>
</evidence>
<accession>A0A1Q2L4X0</accession>
<dbReference type="EMBL" id="CP019641">
    <property type="protein sequence ID" value="AQQ55463.1"/>
    <property type="molecule type" value="Genomic_DNA"/>
</dbReference>
<comment type="similarity">
    <text evidence="2">Belongs to the acyltransferase 3 family.</text>
</comment>
<gene>
    <name evidence="5" type="ORF">B0X71_20120</name>
</gene>
<dbReference type="KEGG" id="pmar:B0X71_20120"/>
<evidence type="ECO:0000256" key="1">
    <source>
        <dbReference type="ARBA" id="ARBA00004370"/>
    </source>
</evidence>
<feature type="transmembrane region" description="Helical" evidence="3">
    <location>
        <begin position="190"/>
        <end position="211"/>
    </location>
</feature>
<keyword evidence="3" id="KW-0472">Membrane</keyword>
<comment type="subcellular location">
    <subcellularLocation>
        <location evidence="1">Membrane</location>
    </subcellularLocation>
</comment>
<feature type="transmembrane region" description="Helical" evidence="3">
    <location>
        <begin position="293"/>
        <end position="312"/>
    </location>
</feature>
<dbReference type="RefSeq" id="WP_077591315.1">
    <property type="nucleotide sequence ID" value="NZ_CP019641.1"/>
</dbReference>
<organism evidence="5 6">
    <name type="scientific">Planococcus lenghuensis</name>
    <dbReference type="NCBI Taxonomy" id="2213202"/>
    <lineage>
        <taxon>Bacteria</taxon>
        <taxon>Bacillati</taxon>
        <taxon>Bacillota</taxon>
        <taxon>Bacilli</taxon>
        <taxon>Bacillales</taxon>
        <taxon>Caryophanaceae</taxon>
        <taxon>Planococcus</taxon>
    </lineage>
</organism>
<dbReference type="Proteomes" id="UP000188184">
    <property type="component" value="Plasmid unnamed1"/>
</dbReference>
<feature type="transmembrane region" description="Helical" evidence="3">
    <location>
        <begin position="42"/>
        <end position="65"/>
    </location>
</feature>
<dbReference type="GO" id="GO:0016747">
    <property type="term" value="F:acyltransferase activity, transferring groups other than amino-acyl groups"/>
    <property type="evidence" value="ECO:0007669"/>
    <property type="project" value="InterPro"/>
</dbReference>
<feature type="transmembrane region" description="Helical" evidence="3">
    <location>
        <begin position="114"/>
        <end position="132"/>
    </location>
</feature>
<name>A0A1Q2L4X0_9BACL</name>
<protein>
    <recommendedName>
        <fullName evidence="4">Acyltransferase 3 domain-containing protein</fullName>
    </recommendedName>
</protein>
<evidence type="ECO:0000313" key="6">
    <source>
        <dbReference type="Proteomes" id="UP000188184"/>
    </source>
</evidence>
<feature type="transmembrane region" description="Helical" evidence="3">
    <location>
        <begin position="20"/>
        <end position="36"/>
    </location>
</feature>
<evidence type="ECO:0000313" key="5">
    <source>
        <dbReference type="EMBL" id="AQQ55463.1"/>
    </source>
</evidence>
<feature type="transmembrane region" description="Helical" evidence="3">
    <location>
        <begin position="77"/>
        <end position="94"/>
    </location>
</feature>
<dbReference type="InterPro" id="IPR052734">
    <property type="entry name" value="Nod_factor_acetyltransferase"/>
</dbReference>
<keyword evidence="3" id="KW-0812">Transmembrane</keyword>
<feature type="domain" description="Acyltransferase 3" evidence="4">
    <location>
        <begin position="13"/>
        <end position="310"/>
    </location>
</feature>
<keyword evidence="3" id="KW-1133">Transmembrane helix</keyword>
<dbReference type="PANTHER" id="PTHR37312:SF1">
    <property type="entry name" value="MEMBRANE-BOUND ACYLTRANSFERASE YKRP-RELATED"/>
    <property type="match status" value="1"/>
</dbReference>
<dbReference type="AlphaFoldDB" id="A0A1Q2L4X0"/>
<evidence type="ECO:0000259" key="4">
    <source>
        <dbReference type="Pfam" id="PF01757"/>
    </source>
</evidence>
<feature type="transmembrane region" description="Helical" evidence="3">
    <location>
        <begin position="139"/>
        <end position="155"/>
    </location>
</feature>
<dbReference type="Pfam" id="PF01757">
    <property type="entry name" value="Acyl_transf_3"/>
    <property type="match status" value="1"/>
</dbReference>
<feature type="transmembrane region" description="Helical" evidence="3">
    <location>
        <begin position="238"/>
        <end position="256"/>
    </location>
</feature>
<sequence>MQSQPITERRRDPFFDNARFILVALVVLGHLISPFRDQNDLIFFANNFLASFRMPALILLTGYFTKRFYQDKNRFKRQAFLTILIPYLLFQTFYSGMDAIGSGTLVVDLLSPSYGMWFLLSLFTWNVLLFFFTKLKRPILVSFVIAIGIGWIEQAGHFLSISRTFVFFPLFLMGHYSTPENFEWLKRRRAKIVALLSMAGSWLLLFSFPFYDARNALLAKYSYIEIGDSAMEGAVVRLVFYVIMFLGILSFLPWMPKNQTFFTHLGRRTAYIYILHLFVMKIFYALGLFSHELNAWTLFAIPVIWVVIVFLVSSNQIVFLTKPFIEGKIAIPLLNKAILPMKSLSKPLRPEQKK</sequence>
<proteinExistence type="inferred from homology"/>
<reference evidence="5 6" key="1">
    <citation type="submission" date="2017-02" db="EMBL/GenBank/DDBJ databases">
        <title>The complete genomic sequence of a novel cold adapted crude oil-degrading bacterium Planococcus qaidamina Y42.</title>
        <authorList>
            <person name="Yang R."/>
        </authorList>
    </citation>
    <scope>NUCLEOTIDE SEQUENCE [LARGE SCALE GENOMIC DNA]</scope>
    <source>
        <strain evidence="5 6">Y42</strain>
        <plasmid evidence="5 6">unnamed1</plasmid>
    </source>
</reference>
<keyword evidence="5" id="KW-0614">Plasmid</keyword>
<dbReference type="InterPro" id="IPR002656">
    <property type="entry name" value="Acyl_transf_3_dom"/>
</dbReference>
<keyword evidence="6" id="KW-1185">Reference proteome</keyword>
<feature type="transmembrane region" description="Helical" evidence="3">
    <location>
        <begin position="268"/>
        <end position="287"/>
    </location>
</feature>